<accession>A0A6A5SVP2</accession>
<organism evidence="3 4">
    <name type="scientific">Clathrospora elynae</name>
    <dbReference type="NCBI Taxonomy" id="706981"/>
    <lineage>
        <taxon>Eukaryota</taxon>
        <taxon>Fungi</taxon>
        <taxon>Dikarya</taxon>
        <taxon>Ascomycota</taxon>
        <taxon>Pezizomycotina</taxon>
        <taxon>Dothideomycetes</taxon>
        <taxon>Pleosporomycetidae</taxon>
        <taxon>Pleosporales</taxon>
        <taxon>Diademaceae</taxon>
        <taxon>Clathrospora</taxon>
    </lineage>
</organism>
<evidence type="ECO:0000313" key="4">
    <source>
        <dbReference type="Proteomes" id="UP000800038"/>
    </source>
</evidence>
<protein>
    <recommendedName>
        <fullName evidence="5">Secreted protein</fullName>
    </recommendedName>
</protein>
<evidence type="ECO:0000256" key="1">
    <source>
        <dbReference type="SAM" id="MobiDB-lite"/>
    </source>
</evidence>
<evidence type="ECO:0000256" key="2">
    <source>
        <dbReference type="SAM" id="SignalP"/>
    </source>
</evidence>
<feature type="chain" id="PRO_5025424720" description="Secreted protein" evidence="2">
    <location>
        <begin position="23"/>
        <end position="81"/>
    </location>
</feature>
<keyword evidence="2" id="KW-0732">Signal</keyword>
<feature type="signal peptide" evidence="2">
    <location>
        <begin position="1"/>
        <end position="22"/>
    </location>
</feature>
<keyword evidence="4" id="KW-1185">Reference proteome</keyword>
<gene>
    <name evidence="3" type="ORF">EJ02DRAFT_122102</name>
</gene>
<reference evidence="3" key="1">
    <citation type="journal article" date="2020" name="Stud. Mycol.">
        <title>101 Dothideomycetes genomes: a test case for predicting lifestyles and emergence of pathogens.</title>
        <authorList>
            <person name="Haridas S."/>
            <person name="Albert R."/>
            <person name="Binder M."/>
            <person name="Bloem J."/>
            <person name="Labutti K."/>
            <person name="Salamov A."/>
            <person name="Andreopoulos B."/>
            <person name="Baker S."/>
            <person name="Barry K."/>
            <person name="Bills G."/>
            <person name="Bluhm B."/>
            <person name="Cannon C."/>
            <person name="Castanera R."/>
            <person name="Culley D."/>
            <person name="Daum C."/>
            <person name="Ezra D."/>
            <person name="Gonzalez J."/>
            <person name="Henrissat B."/>
            <person name="Kuo A."/>
            <person name="Liang C."/>
            <person name="Lipzen A."/>
            <person name="Lutzoni F."/>
            <person name="Magnuson J."/>
            <person name="Mondo S."/>
            <person name="Nolan M."/>
            <person name="Ohm R."/>
            <person name="Pangilinan J."/>
            <person name="Park H.-J."/>
            <person name="Ramirez L."/>
            <person name="Alfaro M."/>
            <person name="Sun H."/>
            <person name="Tritt A."/>
            <person name="Yoshinaga Y."/>
            <person name="Zwiers L.-H."/>
            <person name="Turgeon B."/>
            <person name="Goodwin S."/>
            <person name="Spatafora J."/>
            <person name="Crous P."/>
            <person name="Grigoriev I."/>
        </authorList>
    </citation>
    <scope>NUCLEOTIDE SEQUENCE</scope>
    <source>
        <strain evidence="3">CBS 161.51</strain>
    </source>
</reference>
<dbReference type="AlphaFoldDB" id="A0A6A5SVP2"/>
<dbReference type="EMBL" id="ML976022">
    <property type="protein sequence ID" value="KAF1943794.1"/>
    <property type="molecule type" value="Genomic_DNA"/>
</dbReference>
<evidence type="ECO:0008006" key="5">
    <source>
        <dbReference type="Google" id="ProtNLM"/>
    </source>
</evidence>
<feature type="region of interest" description="Disordered" evidence="1">
    <location>
        <begin position="18"/>
        <end position="39"/>
    </location>
</feature>
<evidence type="ECO:0000313" key="3">
    <source>
        <dbReference type="EMBL" id="KAF1943794.1"/>
    </source>
</evidence>
<sequence>MLSPGSLLVSMGLLTIRPSASTASNSHTRKSRKRRSSTYSSPIWVNTYAMRPISKVSKSDTTRQNELAEKRLSLKNRIVQT</sequence>
<name>A0A6A5SVP2_9PLEO</name>
<feature type="compositionally biased region" description="Basic residues" evidence="1">
    <location>
        <begin position="27"/>
        <end position="36"/>
    </location>
</feature>
<proteinExistence type="predicted"/>
<dbReference type="Proteomes" id="UP000800038">
    <property type="component" value="Unassembled WGS sequence"/>
</dbReference>